<keyword evidence="4" id="KW-1185">Reference proteome</keyword>
<gene>
    <name evidence="3" type="ORF">CEUSTIGMA_g11380.t1</name>
</gene>
<name>A0A250XLP5_9CHLO</name>
<dbReference type="Pfam" id="PF00106">
    <property type="entry name" value="adh_short"/>
    <property type="match status" value="1"/>
</dbReference>
<dbReference type="InterPro" id="IPR002347">
    <property type="entry name" value="SDR_fam"/>
</dbReference>
<dbReference type="Proteomes" id="UP000232323">
    <property type="component" value="Unassembled WGS sequence"/>
</dbReference>
<dbReference type="InterPro" id="IPR036291">
    <property type="entry name" value="NAD(P)-bd_dom_sf"/>
</dbReference>
<comment type="similarity">
    <text evidence="1">Belongs to the short-chain dehydrogenases/reductases (SDR) family.</text>
</comment>
<dbReference type="PRINTS" id="PR00081">
    <property type="entry name" value="GDHRDH"/>
</dbReference>
<evidence type="ECO:0000313" key="4">
    <source>
        <dbReference type="Proteomes" id="UP000232323"/>
    </source>
</evidence>
<accession>A0A250XLP5</accession>
<dbReference type="AlphaFoldDB" id="A0A250XLP5"/>
<protein>
    <submittedName>
        <fullName evidence="3">Uncharacterized protein</fullName>
    </submittedName>
</protein>
<dbReference type="Gene3D" id="3.40.50.720">
    <property type="entry name" value="NAD(P)-binding Rossmann-like Domain"/>
    <property type="match status" value="1"/>
</dbReference>
<dbReference type="OrthoDB" id="191139at2759"/>
<comment type="caution">
    <text evidence="3">The sequence shown here is derived from an EMBL/GenBank/DDBJ whole genome shotgun (WGS) entry which is preliminary data.</text>
</comment>
<dbReference type="STRING" id="1157962.A0A250XLP5"/>
<evidence type="ECO:0000256" key="1">
    <source>
        <dbReference type="ARBA" id="ARBA00006484"/>
    </source>
</evidence>
<proteinExistence type="inferred from homology"/>
<dbReference type="EMBL" id="BEGY01000112">
    <property type="protein sequence ID" value="GAX83956.1"/>
    <property type="molecule type" value="Genomic_DNA"/>
</dbReference>
<evidence type="ECO:0000256" key="2">
    <source>
        <dbReference type="ARBA" id="ARBA00023002"/>
    </source>
</evidence>
<sequence>MITSEAAYAVSSTSFAFLNVRCKRLSWSSIQGRCRISSFCRFNFVRKESASSHKNAGSQHVLAHKIRYLQATSRGTDGEILETSGTKSPQHQHLMTLQLPLGMDPSTYPTLKGRHVLITGAARGLGLSTARVLAWLGATVYLADVDIDGLQEALKRVQQDVPYASSAVIACPQLDLGRQDSVHAFVDWWLTQGLELNVLINNAGANFMGMEPWYTEQGVAGLPQVNYLGPYTLTRRLSSSLEASAASSGKSSRIINVCSVMHRFSALPEDPLFFLRDWWEGGSYRNCKLASTMTTALLQKQLGSRGVECVSVDPGAVYSGLWSTSKIWGRPPASNVIKALFAPPEDACATMVHAAAAPSVVPGGYYARGLFADDAIVKSTYEPWAAVLSCYDWPVRSFSHGLMSGSSWMTTSEIKAVEVAPHVHNLRPAEALWDACADLAGLPRAS</sequence>
<organism evidence="3 4">
    <name type="scientific">Chlamydomonas eustigma</name>
    <dbReference type="NCBI Taxonomy" id="1157962"/>
    <lineage>
        <taxon>Eukaryota</taxon>
        <taxon>Viridiplantae</taxon>
        <taxon>Chlorophyta</taxon>
        <taxon>core chlorophytes</taxon>
        <taxon>Chlorophyceae</taxon>
        <taxon>CS clade</taxon>
        <taxon>Chlamydomonadales</taxon>
        <taxon>Chlamydomonadaceae</taxon>
        <taxon>Chlamydomonas</taxon>
    </lineage>
</organism>
<reference evidence="3 4" key="1">
    <citation type="submission" date="2017-08" db="EMBL/GenBank/DDBJ databases">
        <title>Acidophilic green algal genome provides insights into adaptation to an acidic environment.</title>
        <authorList>
            <person name="Hirooka S."/>
            <person name="Hirose Y."/>
            <person name="Kanesaki Y."/>
            <person name="Higuchi S."/>
            <person name="Fujiwara T."/>
            <person name="Onuma R."/>
            <person name="Era A."/>
            <person name="Ohbayashi R."/>
            <person name="Uzuka A."/>
            <person name="Nozaki H."/>
            <person name="Yoshikawa H."/>
            <person name="Miyagishima S.Y."/>
        </authorList>
    </citation>
    <scope>NUCLEOTIDE SEQUENCE [LARGE SCALE GENOMIC DNA]</scope>
    <source>
        <strain evidence="3 4">NIES-2499</strain>
    </source>
</reference>
<dbReference type="GO" id="GO:0016491">
    <property type="term" value="F:oxidoreductase activity"/>
    <property type="evidence" value="ECO:0007669"/>
    <property type="project" value="UniProtKB-KW"/>
</dbReference>
<dbReference type="PANTHER" id="PTHR24320:SF262">
    <property type="entry name" value="DEHYDROGENASE"/>
    <property type="match status" value="1"/>
</dbReference>
<keyword evidence="2" id="KW-0560">Oxidoreductase</keyword>
<dbReference type="PANTHER" id="PTHR24320">
    <property type="entry name" value="RETINOL DEHYDROGENASE"/>
    <property type="match status" value="1"/>
</dbReference>
<dbReference type="SUPFAM" id="SSF51735">
    <property type="entry name" value="NAD(P)-binding Rossmann-fold domains"/>
    <property type="match status" value="1"/>
</dbReference>
<evidence type="ECO:0000313" key="3">
    <source>
        <dbReference type="EMBL" id="GAX83956.1"/>
    </source>
</evidence>